<protein>
    <recommendedName>
        <fullName evidence="3">Stress-response A/B barrel domain-containing protein</fullName>
    </recommendedName>
</protein>
<keyword evidence="2" id="KW-1185">Reference proteome</keyword>
<reference evidence="1 2" key="1">
    <citation type="journal article" date="2025" name="Microbiol. Resour. Announc.">
        <title>Draft genome sequences for Neonectria magnoliae and Neonectria punicea, canker pathogens of Liriodendron tulipifera and Acer saccharum in West Virginia.</title>
        <authorList>
            <person name="Petronek H.M."/>
            <person name="Kasson M.T."/>
            <person name="Metheny A.M."/>
            <person name="Stauder C.M."/>
            <person name="Lovett B."/>
            <person name="Lynch S.C."/>
            <person name="Garnas J.R."/>
            <person name="Kasson L.R."/>
            <person name="Stajich J.E."/>
        </authorList>
    </citation>
    <scope>NUCLEOTIDE SEQUENCE [LARGE SCALE GENOMIC DNA]</scope>
    <source>
        <strain evidence="1 2">NRRL 64653</strain>
    </source>
</reference>
<name>A0ABR1GN50_9HYPO</name>
<sequence length="199" mass="21515">MPIFSIVVPSIPADRKDVFLAAWPTMKADLEAQPGVVGVSAGPVVGEDGAPVTEFKFVQTIAFKNAEDFETFSNSDWAKKQKEQYDERASGEIVVGQFEVADFPKDPKRPAFTQFSTIVLDDETKSDEARKAWSDLIAAVGKETWGGRSTGAGPTVGLALIGWDSLEEAGAAYKKSEADAAFTTYKSLGKTKNLMVQLQ</sequence>
<evidence type="ECO:0000313" key="2">
    <source>
        <dbReference type="Proteomes" id="UP001498476"/>
    </source>
</evidence>
<accession>A0ABR1GN50</accession>
<gene>
    <name evidence="1" type="ORF">QQX98_010867</name>
</gene>
<dbReference type="Proteomes" id="UP001498476">
    <property type="component" value="Unassembled WGS sequence"/>
</dbReference>
<dbReference type="EMBL" id="JAZAVJ010000250">
    <property type="protein sequence ID" value="KAK7403346.1"/>
    <property type="molecule type" value="Genomic_DNA"/>
</dbReference>
<comment type="caution">
    <text evidence="1">The sequence shown here is derived from an EMBL/GenBank/DDBJ whole genome shotgun (WGS) entry which is preliminary data.</text>
</comment>
<evidence type="ECO:0008006" key="3">
    <source>
        <dbReference type="Google" id="ProtNLM"/>
    </source>
</evidence>
<proteinExistence type="predicted"/>
<organism evidence="1 2">
    <name type="scientific">Neonectria punicea</name>
    <dbReference type="NCBI Taxonomy" id="979145"/>
    <lineage>
        <taxon>Eukaryota</taxon>
        <taxon>Fungi</taxon>
        <taxon>Dikarya</taxon>
        <taxon>Ascomycota</taxon>
        <taxon>Pezizomycotina</taxon>
        <taxon>Sordariomycetes</taxon>
        <taxon>Hypocreomycetidae</taxon>
        <taxon>Hypocreales</taxon>
        <taxon>Nectriaceae</taxon>
        <taxon>Neonectria</taxon>
    </lineage>
</organism>
<evidence type="ECO:0000313" key="1">
    <source>
        <dbReference type="EMBL" id="KAK7403346.1"/>
    </source>
</evidence>